<organism evidence="2 3">
    <name type="scientific">Sesamum angolense</name>
    <dbReference type="NCBI Taxonomy" id="2727404"/>
    <lineage>
        <taxon>Eukaryota</taxon>
        <taxon>Viridiplantae</taxon>
        <taxon>Streptophyta</taxon>
        <taxon>Embryophyta</taxon>
        <taxon>Tracheophyta</taxon>
        <taxon>Spermatophyta</taxon>
        <taxon>Magnoliopsida</taxon>
        <taxon>eudicotyledons</taxon>
        <taxon>Gunneridae</taxon>
        <taxon>Pentapetalae</taxon>
        <taxon>asterids</taxon>
        <taxon>lamiids</taxon>
        <taxon>Lamiales</taxon>
        <taxon>Pedaliaceae</taxon>
        <taxon>Sesamum</taxon>
    </lineage>
</organism>
<reference evidence="2" key="1">
    <citation type="submission" date="2020-06" db="EMBL/GenBank/DDBJ databases">
        <authorList>
            <person name="Li T."/>
            <person name="Hu X."/>
            <person name="Zhang T."/>
            <person name="Song X."/>
            <person name="Zhang H."/>
            <person name="Dai N."/>
            <person name="Sheng W."/>
            <person name="Hou X."/>
            <person name="Wei L."/>
        </authorList>
    </citation>
    <scope>NUCLEOTIDE SEQUENCE</scope>
    <source>
        <strain evidence="2">K16</strain>
        <tissue evidence="2">Leaf</tissue>
    </source>
</reference>
<evidence type="ECO:0000313" key="3">
    <source>
        <dbReference type="Proteomes" id="UP001289374"/>
    </source>
</evidence>
<sequence>MEGGIFSTKAAYTLFQPLGPKVGWSSLLLGPLKISHNIFILWLAILGRLSTMDKHWLSHLDGRCSLCNGGQLENHSHMFFNFGIHTSALQLSEDEFNSLGRTVIRSLAFFGRQGDGEVAM</sequence>
<evidence type="ECO:0000313" key="2">
    <source>
        <dbReference type="EMBL" id="KAK4394286.1"/>
    </source>
</evidence>
<proteinExistence type="predicted"/>
<gene>
    <name evidence="2" type="ORF">Sango_1899400</name>
</gene>
<evidence type="ECO:0000259" key="1">
    <source>
        <dbReference type="Pfam" id="PF13966"/>
    </source>
</evidence>
<keyword evidence="3" id="KW-1185">Reference proteome</keyword>
<dbReference type="AlphaFoldDB" id="A0AAE1WJ50"/>
<protein>
    <recommendedName>
        <fullName evidence="1">Reverse transcriptase zinc-binding domain-containing protein</fullName>
    </recommendedName>
</protein>
<dbReference type="Pfam" id="PF13966">
    <property type="entry name" value="zf-RVT"/>
    <property type="match status" value="1"/>
</dbReference>
<reference evidence="2" key="2">
    <citation type="journal article" date="2024" name="Plant">
        <title>Genomic evolution and insights into agronomic trait innovations of Sesamum species.</title>
        <authorList>
            <person name="Miao H."/>
            <person name="Wang L."/>
            <person name="Qu L."/>
            <person name="Liu H."/>
            <person name="Sun Y."/>
            <person name="Le M."/>
            <person name="Wang Q."/>
            <person name="Wei S."/>
            <person name="Zheng Y."/>
            <person name="Lin W."/>
            <person name="Duan Y."/>
            <person name="Cao H."/>
            <person name="Xiong S."/>
            <person name="Wang X."/>
            <person name="Wei L."/>
            <person name="Li C."/>
            <person name="Ma Q."/>
            <person name="Ju M."/>
            <person name="Zhao R."/>
            <person name="Li G."/>
            <person name="Mu C."/>
            <person name="Tian Q."/>
            <person name="Mei H."/>
            <person name="Zhang T."/>
            <person name="Gao T."/>
            <person name="Zhang H."/>
        </authorList>
    </citation>
    <scope>NUCLEOTIDE SEQUENCE</scope>
    <source>
        <strain evidence="2">K16</strain>
    </source>
</reference>
<dbReference type="Proteomes" id="UP001289374">
    <property type="component" value="Unassembled WGS sequence"/>
</dbReference>
<name>A0AAE1WJ50_9LAMI</name>
<dbReference type="InterPro" id="IPR026960">
    <property type="entry name" value="RVT-Znf"/>
</dbReference>
<accession>A0AAE1WJ50</accession>
<comment type="caution">
    <text evidence="2">The sequence shown here is derived from an EMBL/GenBank/DDBJ whole genome shotgun (WGS) entry which is preliminary data.</text>
</comment>
<feature type="domain" description="Reverse transcriptase zinc-binding" evidence="1">
    <location>
        <begin position="6"/>
        <end position="81"/>
    </location>
</feature>
<dbReference type="EMBL" id="JACGWL010000010">
    <property type="protein sequence ID" value="KAK4394286.1"/>
    <property type="molecule type" value="Genomic_DNA"/>
</dbReference>